<reference evidence="4 5" key="2">
    <citation type="submission" date="2019-09" db="EMBL/GenBank/DDBJ databases">
        <authorList>
            <person name="Jin C."/>
        </authorList>
    </citation>
    <scope>NUCLEOTIDE SEQUENCE [LARGE SCALE GENOMIC DNA]</scope>
    <source>
        <strain evidence="4 5">AN110305</strain>
    </source>
</reference>
<accession>A0A5B2WNH4</accession>
<dbReference type="Proteomes" id="UP000323454">
    <property type="component" value="Unassembled WGS sequence"/>
</dbReference>
<dbReference type="AlphaFoldDB" id="A0A5B2WNH4"/>
<dbReference type="PRINTS" id="PR01217">
    <property type="entry name" value="PRICHEXTENSN"/>
</dbReference>
<gene>
    <name evidence="4" type="ORF">F0L68_33220</name>
</gene>
<feature type="region of interest" description="Disordered" evidence="1">
    <location>
        <begin position="78"/>
        <end position="97"/>
    </location>
</feature>
<dbReference type="InterPro" id="IPR051425">
    <property type="entry name" value="Formin_Homology"/>
</dbReference>
<protein>
    <recommendedName>
        <fullName evidence="6">TrbL/VirB6 plasmid conjugal transfer protein</fullName>
    </recommendedName>
</protein>
<sequence>MLALSLVVLLGGVLVVNAAAAPPAPAAQPAPAPPPLPLPTVDSCTPSSPLPICHLPTSALSPTTPACTGVGCIPQPSTSAPPASGSSTGQPGGDSGDGDADCGFTNIGGCVTNAINGFFRGIVTAALNPLLDLLSRTLLTTPTLDSLPRVGELWDNSWQILLASYALLILIAGILVMGYETVQTRHSVKEIAPRIVVGFLAGALSLWVATQGIQIANGLAQAVMGGGLDASSAGDTLKSLVLGSLNGGIFIIFVGLLLAGMLVVLLVTYIVRVALTVILIAGAPLALMFHALPQTEGIAKWWWKAFGGCLAIQVGQSLTLITAMRVFLAPGGFTMFGPTWSGLVNLLVALALMYILFKIPFWILGSLRGGGGRSLAGSLVRGFLAYKTFGLLGGGRGGGRGPRPSGGGRSGTDSGGGSTNPYANPTTTSSGQYVLPLTGLTRGKLPRPPHQRYPARATKNPFGPRHSPGGVQLSLPLGDDWPENKPVLGRDGQYRLPLDVQRVTPTPPPASPQPRPSGGRRRGQQLQFEFDPYWGNRPTSSGQYPLPLGVTRTPRPAGPPPPATPPSRPRPSGTQLKLPFDPYKGNRPTRSGQYPLPLDGVHRVPPAAPASPPPAPPPRPAARGGRQLRLPLDLPKPPRPTPSPKPTTGGTP</sequence>
<reference evidence="4 5" key="1">
    <citation type="submission" date="2019-09" db="EMBL/GenBank/DDBJ databases">
        <title>Goodfellowia gen. nov., a new genus of the Pseudonocardineae related to Actinoalloteichus, containing Goodfellowia coeruleoviolacea gen. nov., comb. nov. gen. nov., comb. nov.</title>
        <authorList>
            <person name="Labeda D."/>
        </authorList>
    </citation>
    <scope>NUCLEOTIDE SEQUENCE [LARGE SCALE GENOMIC DNA]</scope>
    <source>
        <strain evidence="4 5">AN110305</strain>
    </source>
</reference>
<evidence type="ECO:0000313" key="5">
    <source>
        <dbReference type="Proteomes" id="UP000323454"/>
    </source>
</evidence>
<evidence type="ECO:0008006" key="6">
    <source>
        <dbReference type="Google" id="ProtNLM"/>
    </source>
</evidence>
<feature type="transmembrane region" description="Helical" evidence="2">
    <location>
        <begin position="247"/>
        <end position="266"/>
    </location>
</feature>
<feature type="compositionally biased region" description="Pro residues" evidence="1">
    <location>
        <begin position="606"/>
        <end position="620"/>
    </location>
</feature>
<keyword evidence="2" id="KW-0472">Membrane</keyword>
<feature type="compositionally biased region" description="Pro residues" evidence="1">
    <location>
        <begin position="505"/>
        <end position="515"/>
    </location>
</feature>
<feature type="compositionally biased region" description="Pro residues" evidence="1">
    <location>
        <begin position="634"/>
        <end position="645"/>
    </location>
</feature>
<comment type="caution">
    <text evidence="4">The sequence shown here is derived from an EMBL/GenBank/DDBJ whole genome shotgun (WGS) entry which is preliminary data.</text>
</comment>
<keyword evidence="5" id="KW-1185">Reference proteome</keyword>
<proteinExistence type="predicted"/>
<feature type="transmembrane region" description="Helical" evidence="2">
    <location>
        <begin position="273"/>
        <end position="293"/>
    </location>
</feature>
<feature type="signal peptide" evidence="3">
    <location>
        <begin position="1"/>
        <end position="20"/>
    </location>
</feature>
<organism evidence="4 5">
    <name type="scientific">Solihabitans fulvus</name>
    <dbReference type="NCBI Taxonomy" id="1892852"/>
    <lineage>
        <taxon>Bacteria</taxon>
        <taxon>Bacillati</taxon>
        <taxon>Actinomycetota</taxon>
        <taxon>Actinomycetes</taxon>
        <taxon>Pseudonocardiales</taxon>
        <taxon>Pseudonocardiaceae</taxon>
        <taxon>Solihabitans</taxon>
    </lineage>
</organism>
<dbReference type="EMBL" id="VUOB01000067">
    <property type="protein sequence ID" value="KAA2253341.1"/>
    <property type="molecule type" value="Genomic_DNA"/>
</dbReference>
<feature type="region of interest" description="Disordered" evidence="1">
    <location>
        <begin position="395"/>
        <end position="652"/>
    </location>
</feature>
<evidence type="ECO:0000256" key="3">
    <source>
        <dbReference type="SAM" id="SignalP"/>
    </source>
</evidence>
<dbReference type="PANTHER" id="PTHR45725">
    <property type="entry name" value="FORMIN HOMOLOGY 2 FAMILY MEMBER"/>
    <property type="match status" value="1"/>
</dbReference>
<feature type="compositionally biased region" description="Pro residues" evidence="1">
    <location>
        <begin position="556"/>
        <end position="569"/>
    </location>
</feature>
<dbReference type="InterPro" id="IPR045782">
    <property type="entry name" value="TrbL_3"/>
</dbReference>
<feature type="transmembrane region" description="Helical" evidence="2">
    <location>
        <begin position="340"/>
        <end position="364"/>
    </location>
</feature>
<name>A0A5B2WNH4_9PSEU</name>
<evidence type="ECO:0000256" key="2">
    <source>
        <dbReference type="SAM" id="Phobius"/>
    </source>
</evidence>
<feature type="transmembrane region" description="Helical" evidence="2">
    <location>
        <begin position="158"/>
        <end position="179"/>
    </location>
</feature>
<evidence type="ECO:0000313" key="4">
    <source>
        <dbReference type="EMBL" id="KAA2253341.1"/>
    </source>
</evidence>
<evidence type="ECO:0000256" key="1">
    <source>
        <dbReference type="SAM" id="MobiDB-lite"/>
    </source>
</evidence>
<feature type="chain" id="PRO_5039136352" description="TrbL/VirB6 plasmid conjugal transfer protein" evidence="3">
    <location>
        <begin position="21"/>
        <end position="652"/>
    </location>
</feature>
<keyword evidence="3" id="KW-0732">Signal</keyword>
<keyword evidence="2" id="KW-1133">Transmembrane helix</keyword>
<feature type="compositionally biased region" description="Gly residues" evidence="1">
    <location>
        <begin position="395"/>
        <end position="418"/>
    </location>
</feature>
<dbReference type="PANTHER" id="PTHR45725:SF1">
    <property type="entry name" value="DISHEVELLED ASSOCIATED ACTIVATOR OF MORPHOGENESIS, ISOFORM D"/>
    <property type="match status" value="1"/>
</dbReference>
<feature type="transmembrane region" description="Helical" evidence="2">
    <location>
        <begin position="305"/>
        <end position="328"/>
    </location>
</feature>
<keyword evidence="2" id="KW-0812">Transmembrane</keyword>
<feature type="transmembrane region" description="Helical" evidence="2">
    <location>
        <begin position="191"/>
        <end position="209"/>
    </location>
</feature>
<feature type="compositionally biased region" description="Polar residues" evidence="1">
    <location>
        <begin position="420"/>
        <end position="432"/>
    </location>
</feature>
<dbReference type="Pfam" id="PF19590">
    <property type="entry name" value="TrbL_3"/>
    <property type="match status" value="1"/>
</dbReference>
<dbReference type="OrthoDB" id="3417255at2"/>
<feature type="compositionally biased region" description="Low complexity" evidence="1">
    <location>
        <begin position="78"/>
        <end position="89"/>
    </location>
</feature>